<dbReference type="EMBL" id="VZBP01000169">
    <property type="protein sequence ID" value="MQO10759.1"/>
    <property type="molecule type" value="Genomic_DNA"/>
</dbReference>
<dbReference type="InterPro" id="IPR007349">
    <property type="entry name" value="DUF418"/>
</dbReference>
<accession>A0AA91A5T0</accession>
<name>A0AA91A5T0_9BACT</name>
<gene>
    <name evidence="2" type="ORF">F7D57_13780</name>
</gene>
<evidence type="ECO:0000259" key="1">
    <source>
        <dbReference type="Pfam" id="PF04235"/>
    </source>
</evidence>
<dbReference type="Proteomes" id="UP000405805">
    <property type="component" value="Unassembled WGS sequence"/>
</dbReference>
<feature type="domain" description="DUF418" evidence="1">
    <location>
        <begin position="2"/>
        <end position="32"/>
    </location>
</feature>
<evidence type="ECO:0000313" key="3">
    <source>
        <dbReference type="Proteomes" id="UP000405805"/>
    </source>
</evidence>
<comment type="caution">
    <text evidence="2">The sequence shown here is derived from an EMBL/GenBank/DDBJ whole genome shotgun (WGS) entry which is preliminary data.</text>
</comment>
<protein>
    <submittedName>
        <fullName evidence="2">DUF418 domain-containing protein</fullName>
    </submittedName>
</protein>
<reference evidence="3" key="1">
    <citation type="submission" date="2019-09" db="EMBL/GenBank/DDBJ databases">
        <title>Distinct polysaccharide growth profiles of human intestinal Prevotella copri isolates.</title>
        <authorList>
            <person name="Fehlner-Peach H."/>
            <person name="Magnabosco C."/>
            <person name="Raghavan V."/>
            <person name="Scher J.U."/>
            <person name="Tett A."/>
            <person name="Cox L.M."/>
            <person name="Gottsegen C."/>
            <person name="Watters A."/>
            <person name="Wiltshire- Gordon J.D."/>
            <person name="Segata N."/>
            <person name="Bonneau R."/>
            <person name="Littman D.R."/>
        </authorList>
    </citation>
    <scope>NUCLEOTIDE SEQUENCE [LARGE SCALE GENOMIC DNA]</scope>
    <source>
        <strain evidence="3">iA624</strain>
    </source>
</reference>
<evidence type="ECO:0000313" key="2">
    <source>
        <dbReference type="EMBL" id="MQO10759.1"/>
    </source>
</evidence>
<dbReference type="Pfam" id="PF04235">
    <property type="entry name" value="DUF418"/>
    <property type="match status" value="1"/>
</dbReference>
<organism evidence="2 3">
    <name type="scientific">Segatella copri</name>
    <dbReference type="NCBI Taxonomy" id="165179"/>
    <lineage>
        <taxon>Bacteria</taxon>
        <taxon>Pseudomonadati</taxon>
        <taxon>Bacteroidota</taxon>
        <taxon>Bacteroidia</taxon>
        <taxon>Bacteroidales</taxon>
        <taxon>Prevotellaceae</taxon>
        <taxon>Segatella</taxon>
    </lineage>
</organism>
<sequence length="33" mass="4037">MVVVQCLFSNLWLKYHSHGPFEGIWKKLTWIKF</sequence>
<dbReference type="AlphaFoldDB" id="A0AA91A5T0"/>
<proteinExistence type="predicted"/>